<keyword evidence="2" id="KW-0813">Transport</keyword>
<sequence length="209" mass="22065">MVHISDGVLPLAMLAAGFLFTLILLVFSMRNIRIEEIPKVSLITAALFVASLVHFPIGPTSVHLIMNGLAGILLGRRAFIGVFVALTLQAVFFQHGGLSVLGVNAFNIGVPALLAWQLFEKRRGLESPHLEAVFGALAGGLAVLTSVLLVSLELLALGEAFNEISLLVIGAHLPVIIIEALVVGAAAGFLLKVKPEMLADSSSKIMEVN</sequence>
<organism evidence="8">
    <name type="scientific">hydrocarbon metagenome</name>
    <dbReference type="NCBI Taxonomy" id="938273"/>
    <lineage>
        <taxon>unclassified sequences</taxon>
        <taxon>metagenomes</taxon>
        <taxon>ecological metagenomes</taxon>
    </lineage>
</organism>
<keyword evidence="3" id="KW-1003">Cell membrane</keyword>
<evidence type="ECO:0000256" key="4">
    <source>
        <dbReference type="ARBA" id="ARBA00022692"/>
    </source>
</evidence>
<dbReference type="Gene3D" id="1.10.1760.20">
    <property type="match status" value="1"/>
</dbReference>
<gene>
    <name evidence="8" type="ORF">ASZ90_013503</name>
</gene>
<protein>
    <submittedName>
        <fullName evidence="8">Substrate-specific component nikm of nickel ecf transporter</fullName>
    </submittedName>
</protein>
<dbReference type="Pfam" id="PF01891">
    <property type="entry name" value="CbiM"/>
    <property type="match status" value="1"/>
</dbReference>
<comment type="subcellular location">
    <subcellularLocation>
        <location evidence="1">Cell membrane</location>
        <topology evidence="1">Multi-pass membrane protein</topology>
    </subcellularLocation>
</comment>
<proteinExistence type="predicted"/>
<dbReference type="NCBIfam" id="NF004905">
    <property type="entry name" value="PRK06265.1-5"/>
    <property type="match status" value="1"/>
</dbReference>
<evidence type="ECO:0000256" key="2">
    <source>
        <dbReference type="ARBA" id="ARBA00022448"/>
    </source>
</evidence>
<keyword evidence="4 7" id="KW-0812">Transmembrane</keyword>
<accession>A0A0W8F7K7</accession>
<evidence type="ECO:0000256" key="6">
    <source>
        <dbReference type="ARBA" id="ARBA00023136"/>
    </source>
</evidence>
<feature type="transmembrane region" description="Helical" evidence="7">
    <location>
        <begin position="131"/>
        <end position="152"/>
    </location>
</feature>
<dbReference type="GO" id="GO:0005886">
    <property type="term" value="C:plasma membrane"/>
    <property type="evidence" value="ECO:0007669"/>
    <property type="project" value="UniProtKB-SubCell"/>
</dbReference>
<evidence type="ECO:0000256" key="7">
    <source>
        <dbReference type="SAM" id="Phobius"/>
    </source>
</evidence>
<dbReference type="PANTHER" id="PTHR34229">
    <property type="entry name" value="METAL TRANSPORT PROTEIN HI_1621-RELATED"/>
    <property type="match status" value="1"/>
</dbReference>
<evidence type="ECO:0000256" key="1">
    <source>
        <dbReference type="ARBA" id="ARBA00004651"/>
    </source>
</evidence>
<feature type="transmembrane region" description="Helical" evidence="7">
    <location>
        <begin position="7"/>
        <end position="28"/>
    </location>
</feature>
<dbReference type="InterPro" id="IPR002751">
    <property type="entry name" value="CbiM/NikMN"/>
</dbReference>
<dbReference type="AlphaFoldDB" id="A0A0W8F7K7"/>
<keyword evidence="5 7" id="KW-1133">Transmembrane helix</keyword>
<name>A0A0W8F7K7_9ZZZZ</name>
<dbReference type="GO" id="GO:0000041">
    <property type="term" value="P:transition metal ion transport"/>
    <property type="evidence" value="ECO:0007669"/>
    <property type="project" value="InterPro"/>
</dbReference>
<evidence type="ECO:0000256" key="3">
    <source>
        <dbReference type="ARBA" id="ARBA00022475"/>
    </source>
</evidence>
<feature type="transmembrane region" description="Helical" evidence="7">
    <location>
        <begin position="98"/>
        <end position="119"/>
    </location>
</feature>
<evidence type="ECO:0000313" key="8">
    <source>
        <dbReference type="EMBL" id="KUG16766.1"/>
    </source>
</evidence>
<dbReference type="PANTHER" id="PTHR34229:SF1">
    <property type="entry name" value="METAL TRANSPORT PROTEIN HI_1621-RELATED"/>
    <property type="match status" value="1"/>
</dbReference>
<feature type="transmembrane region" description="Helical" evidence="7">
    <location>
        <begin position="69"/>
        <end position="92"/>
    </location>
</feature>
<evidence type="ECO:0000256" key="5">
    <source>
        <dbReference type="ARBA" id="ARBA00022989"/>
    </source>
</evidence>
<dbReference type="EMBL" id="LNQE01001480">
    <property type="protein sequence ID" value="KUG16766.1"/>
    <property type="molecule type" value="Genomic_DNA"/>
</dbReference>
<comment type="caution">
    <text evidence="8">The sequence shown here is derived from an EMBL/GenBank/DDBJ whole genome shotgun (WGS) entry which is preliminary data.</text>
</comment>
<reference evidence="8" key="1">
    <citation type="journal article" date="2015" name="Proc. Natl. Acad. Sci. U.S.A.">
        <title>Networks of energetic and metabolic interactions define dynamics in microbial communities.</title>
        <authorList>
            <person name="Embree M."/>
            <person name="Liu J.K."/>
            <person name="Al-Bassam M.M."/>
            <person name="Zengler K."/>
        </authorList>
    </citation>
    <scope>NUCLEOTIDE SEQUENCE</scope>
</reference>
<feature type="transmembrane region" description="Helical" evidence="7">
    <location>
        <begin position="40"/>
        <end position="57"/>
    </location>
</feature>
<keyword evidence="6 7" id="KW-0472">Membrane</keyword>
<feature type="transmembrane region" description="Helical" evidence="7">
    <location>
        <begin position="164"/>
        <end position="191"/>
    </location>
</feature>